<dbReference type="Gene3D" id="1.10.510.10">
    <property type="entry name" value="Transferase(Phosphotransferase) domain 1"/>
    <property type="match status" value="1"/>
</dbReference>
<feature type="compositionally biased region" description="Polar residues" evidence="11">
    <location>
        <begin position="955"/>
        <end position="965"/>
    </location>
</feature>
<dbReference type="GO" id="GO:0004674">
    <property type="term" value="F:protein serine/threonine kinase activity"/>
    <property type="evidence" value="ECO:0007669"/>
    <property type="project" value="UniProtKB-KW"/>
</dbReference>
<evidence type="ECO:0000256" key="2">
    <source>
        <dbReference type="ARBA" id="ARBA00012513"/>
    </source>
</evidence>
<keyword evidence="6" id="KW-0418">Kinase</keyword>
<evidence type="ECO:0000256" key="3">
    <source>
        <dbReference type="ARBA" id="ARBA00022527"/>
    </source>
</evidence>
<evidence type="ECO:0000313" key="14">
    <source>
        <dbReference type="Proteomes" id="UP000256328"/>
    </source>
</evidence>
<accession>A0A3D8RVU1</accession>
<evidence type="ECO:0000256" key="1">
    <source>
        <dbReference type="ARBA" id="ARBA00008874"/>
    </source>
</evidence>
<dbReference type="FunFam" id="1.10.510.10:FF:000670">
    <property type="entry name" value="Serine/threonin protein kinase, putative"/>
    <property type="match status" value="1"/>
</dbReference>
<feature type="compositionally biased region" description="Polar residues" evidence="11">
    <location>
        <begin position="1551"/>
        <end position="1564"/>
    </location>
</feature>
<organism evidence="13 14">
    <name type="scientific">Coleophoma crateriformis</name>
    <dbReference type="NCBI Taxonomy" id="565419"/>
    <lineage>
        <taxon>Eukaryota</taxon>
        <taxon>Fungi</taxon>
        <taxon>Dikarya</taxon>
        <taxon>Ascomycota</taxon>
        <taxon>Pezizomycotina</taxon>
        <taxon>Leotiomycetes</taxon>
        <taxon>Helotiales</taxon>
        <taxon>Dermateaceae</taxon>
        <taxon>Coleophoma</taxon>
    </lineage>
</organism>
<keyword evidence="14" id="KW-1185">Reference proteome</keyword>
<evidence type="ECO:0000256" key="11">
    <source>
        <dbReference type="SAM" id="MobiDB-lite"/>
    </source>
</evidence>
<evidence type="ECO:0000256" key="10">
    <source>
        <dbReference type="PROSITE-ProRule" id="PRU10141"/>
    </source>
</evidence>
<feature type="binding site" evidence="10">
    <location>
        <position position="1193"/>
    </location>
    <ligand>
        <name>ATP</name>
        <dbReference type="ChEBI" id="CHEBI:30616"/>
    </ligand>
</feature>
<protein>
    <recommendedName>
        <fullName evidence="2">non-specific serine/threonine protein kinase</fullName>
        <ecNumber evidence="2">2.7.11.1</ecNumber>
    </recommendedName>
</protein>
<keyword evidence="4" id="KW-0808">Transferase</keyword>
<feature type="compositionally biased region" description="Basic and acidic residues" evidence="11">
    <location>
        <begin position="1609"/>
        <end position="1619"/>
    </location>
</feature>
<dbReference type="Proteomes" id="UP000256328">
    <property type="component" value="Unassembled WGS sequence"/>
</dbReference>
<dbReference type="SUPFAM" id="SSF56112">
    <property type="entry name" value="Protein kinase-like (PK-like)"/>
    <property type="match status" value="1"/>
</dbReference>
<dbReference type="PROSITE" id="PS50011">
    <property type="entry name" value="PROTEIN_KINASE_DOM"/>
    <property type="match status" value="1"/>
</dbReference>
<feature type="compositionally biased region" description="Low complexity" evidence="11">
    <location>
        <begin position="332"/>
        <end position="341"/>
    </location>
</feature>
<dbReference type="InterPro" id="IPR017441">
    <property type="entry name" value="Protein_kinase_ATP_BS"/>
</dbReference>
<feature type="region of interest" description="Disordered" evidence="11">
    <location>
        <begin position="1910"/>
        <end position="1931"/>
    </location>
</feature>
<feature type="region of interest" description="Disordered" evidence="11">
    <location>
        <begin position="1790"/>
        <end position="1873"/>
    </location>
</feature>
<dbReference type="OrthoDB" id="248923at2759"/>
<dbReference type="GO" id="GO:0005524">
    <property type="term" value="F:ATP binding"/>
    <property type="evidence" value="ECO:0007669"/>
    <property type="project" value="UniProtKB-UniRule"/>
</dbReference>
<dbReference type="GO" id="GO:0005737">
    <property type="term" value="C:cytoplasm"/>
    <property type="evidence" value="ECO:0007669"/>
    <property type="project" value="TreeGrafter"/>
</dbReference>
<dbReference type="PROSITE" id="PS00107">
    <property type="entry name" value="PROTEIN_KINASE_ATP"/>
    <property type="match status" value="1"/>
</dbReference>
<dbReference type="InterPro" id="IPR050629">
    <property type="entry name" value="STE20/SPS1-PAK"/>
</dbReference>
<name>A0A3D8RVU1_9HELO</name>
<feature type="region of interest" description="Disordered" evidence="11">
    <location>
        <begin position="703"/>
        <end position="724"/>
    </location>
</feature>
<feature type="domain" description="Protein kinase" evidence="12">
    <location>
        <begin position="1164"/>
        <end position="1428"/>
    </location>
</feature>
<keyword evidence="7 10" id="KW-0067">ATP-binding</keyword>
<sequence length="1931" mass="214287">MTPTRTLLFLRGASSLLARRKSRAARRASCKAVVSGAVLVGATLSANAMLSASTVTKQSTNQLKAHQNNFPLSPQHEDYGHWNTKAEQVWDQKPSNWRRQFLRLRGNHFYLPYLYRRLNNWRSSNKVVLRLPNTPRGREIYSESVFLQSLREKQRRLFRKLQRQPKPKALRPDNNNYYPDLTRFIGDKNHQPVPPRYIPPIQPAIFIATSGHCEVDGICYCYRTQVYNPPEVVAKKHHNHLEALAKERKQSAKYLKIQGRLRQTNDLHTCSRPPPISLHRTELDQVGLQKSEISQTPLKAPCIPDTHPRLLTPTATDYAFRWDQAYLCYKSKPSSVGRSSSANQQTSNGNQSKAQNAVPAQPHEICPAALIEQNDKPFLTTPCNTPSTPKSVRWNLDGNCSSSQKNALSSKSILKSSCHPILASTLPSLNPKHQKLYHIEAESRYLSDYKTSKAADLSRREIELKQAHQTHLEFEVLRKQYIPRGRQSSSAGATPPGFSSSTSSRVQTPKSSPFPSEAPTTGTSITCVEPSGISSDSLGAPKTCIPSSEPASEINCDGTRISEDLQYNLSRNRKCSSHIEPVPASGLGINTFASESRLTRLSGSTLGSRVNTWASTQTVCDETLEGVDNAPDFPSLVSFTDFQQRFPKGTLVQAPDGEYFDPNLEPRSVKNFVVTNKSILRYEEALSSRAKVFVLEEPLRSSTQSLPTGVSSTPSFSTEQQAGDQIVPRTVGTGEFTEVNLPEDKEEEPPVVVHGVKVPRQRLLERRRSYARPLSILTRLQTVSPETTPYTSQPPLSRCHSSNARPLSILTRLHAASPTESVLSLESPQSPYPPPIPRRSSKRPRYQALNSFPVERVALTLVDTTLPRNEKFVTEQELFEQNHHLLVSEEGPFPQNREALTEQELFEQNHQLLVIEGRTRKIESENTSTPTTEASFLTRGVNQVPSRFVSARQVDATSNSKSTSYPYLRHHFPSSPPTPPLTPYQVSSPCHKRSSEEADYALPLPLASGPCGRLRRSRAFSGKRENPLSTRVKPPPVPNYPPQSHQNLSTPRQRHSPEQTSCEPLRRSNCRPLNFTPSPSLHQDFSDSQTSSVTGDLGSYPLKSAQTPIQPSEAVSFLGKSETMDSSRLSSRPQAVTAMMNDAKKMQLSVMEDCKKTGKIPPKYNLLQLIGKGSFGRVYKAKDMVTAQVVAVKTIDIDESDTLNPREANAYVDFLKEVNALTALSEIKARNINHVIEALPVGKSMWMITEYCAGGSVSTLMNPTRPGGLQEKWIIPILREVAEAIRWVHSVKMIHRDIKCGNILVTEEGGVQLCDFGIASILESKLEKRKTFIGTPNWMAPELFDDQVVYGQDIDIWAFGAMAYEIAHGFPPNAGTQFQQLGLKLKQSVPRLEGDNYSTELQNIVAYCLEPIPSARPAIEDVEKHPYIFGTSELYPTSSLTQLIKAYKIWEDHGGSRRSMMYPGGAAGPSDTDSGNGGAAEWNFSTTDDFGREVEKSENAQDVFDAYGTAIDLDASFAQSSSRPKGRRRPPPQIMGRNFRQPIEKVFDPHTFSNYDENSRAQYRNRQEPPPTSDLPLRNNDNETSIRDTMIDLGGHDVETGLSSFPDMDTIKAGRRDRDDAGDDYASSPQSFSRPALSDPEQLNNNRRTQDWKFPSMAPPASADPEISRFPSSYEIPRPLITPGSGDRPALVHHPTEPLGGLFGGMPSANNAAARDSAYSLMIDLDDAIRVPAPIDYSARPSTANSDVGSVTSEQASSRNPFEFERHASRVPQFDGPNDLADPQIYITGEQPESEHSRTGSGPRDLGDVSDFSVSDVEGTQRNGEKFFSEASDSDHISMPPPPRPSSSAQNQNPLMMTQFPDLPPPPSAAALSGTASDANMAMEFHRMIDGLSEQLHTFKHAYEQLKPITVTRRPSQRREAEEEPAAAALS</sequence>
<feature type="compositionally biased region" description="Polar residues" evidence="11">
    <location>
        <begin position="342"/>
        <end position="355"/>
    </location>
</feature>
<evidence type="ECO:0000259" key="12">
    <source>
        <dbReference type="PROSITE" id="PS50011"/>
    </source>
</evidence>
<dbReference type="InterPro" id="IPR011009">
    <property type="entry name" value="Kinase-like_dom_sf"/>
</dbReference>
<gene>
    <name evidence="13" type="ORF">BP5796_05960</name>
</gene>
<evidence type="ECO:0000313" key="13">
    <source>
        <dbReference type="EMBL" id="RDW78108.1"/>
    </source>
</evidence>
<comment type="catalytic activity">
    <reaction evidence="8">
        <text>L-threonyl-[protein] + ATP = O-phospho-L-threonyl-[protein] + ADP + H(+)</text>
        <dbReference type="Rhea" id="RHEA:46608"/>
        <dbReference type="Rhea" id="RHEA-COMP:11060"/>
        <dbReference type="Rhea" id="RHEA-COMP:11605"/>
        <dbReference type="ChEBI" id="CHEBI:15378"/>
        <dbReference type="ChEBI" id="CHEBI:30013"/>
        <dbReference type="ChEBI" id="CHEBI:30616"/>
        <dbReference type="ChEBI" id="CHEBI:61977"/>
        <dbReference type="ChEBI" id="CHEBI:456216"/>
        <dbReference type="EC" id="2.7.11.1"/>
    </reaction>
</comment>
<proteinExistence type="inferred from homology"/>
<comment type="catalytic activity">
    <reaction evidence="9">
        <text>L-seryl-[protein] + ATP = O-phospho-L-seryl-[protein] + ADP + H(+)</text>
        <dbReference type="Rhea" id="RHEA:17989"/>
        <dbReference type="Rhea" id="RHEA-COMP:9863"/>
        <dbReference type="Rhea" id="RHEA-COMP:11604"/>
        <dbReference type="ChEBI" id="CHEBI:15378"/>
        <dbReference type="ChEBI" id="CHEBI:29999"/>
        <dbReference type="ChEBI" id="CHEBI:30616"/>
        <dbReference type="ChEBI" id="CHEBI:83421"/>
        <dbReference type="ChEBI" id="CHEBI:456216"/>
        <dbReference type="EC" id="2.7.11.1"/>
    </reaction>
</comment>
<dbReference type="PROSITE" id="PS00108">
    <property type="entry name" value="PROTEIN_KINASE_ST"/>
    <property type="match status" value="1"/>
</dbReference>
<feature type="compositionally biased region" description="Basic and acidic residues" evidence="11">
    <location>
        <begin position="1823"/>
        <end position="1836"/>
    </location>
</feature>
<feature type="region of interest" description="Disordered" evidence="11">
    <location>
        <begin position="1737"/>
        <end position="1761"/>
    </location>
</feature>
<feature type="compositionally biased region" description="Polar residues" evidence="11">
    <location>
        <begin position="1075"/>
        <end position="1094"/>
    </location>
</feature>
<evidence type="ECO:0000256" key="8">
    <source>
        <dbReference type="ARBA" id="ARBA00047899"/>
    </source>
</evidence>
<feature type="compositionally biased region" description="Polar residues" evidence="11">
    <location>
        <begin position="703"/>
        <end position="723"/>
    </location>
</feature>
<keyword evidence="5 10" id="KW-0547">Nucleotide-binding</keyword>
<reference evidence="13 14" key="1">
    <citation type="journal article" date="2018" name="IMA Fungus">
        <title>IMA Genome-F 9: Draft genome sequence of Annulohypoxylon stygium, Aspergillus mulundensis, Berkeleyomyces basicola (syn. Thielaviopsis basicola), Ceratocystis smalleyi, two Cercospora beticola strains, Coleophoma cylindrospora, Fusarium fracticaudum, Phialophora cf. hyalina, and Morchella septimelata.</title>
        <authorList>
            <person name="Wingfield B.D."/>
            <person name="Bills G.F."/>
            <person name="Dong Y."/>
            <person name="Huang W."/>
            <person name="Nel W.J."/>
            <person name="Swalarsk-Parry B.S."/>
            <person name="Vaghefi N."/>
            <person name="Wilken P.M."/>
            <person name="An Z."/>
            <person name="de Beer Z.W."/>
            <person name="De Vos L."/>
            <person name="Chen L."/>
            <person name="Duong T.A."/>
            <person name="Gao Y."/>
            <person name="Hammerbacher A."/>
            <person name="Kikkert J.R."/>
            <person name="Li Y."/>
            <person name="Li H."/>
            <person name="Li K."/>
            <person name="Li Q."/>
            <person name="Liu X."/>
            <person name="Ma X."/>
            <person name="Naidoo K."/>
            <person name="Pethybridge S.J."/>
            <person name="Sun J."/>
            <person name="Steenkamp E.T."/>
            <person name="van der Nest M.A."/>
            <person name="van Wyk S."/>
            <person name="Wingfield M.J."/>
            <person name="Xiong C."/>
            <person name="Yue Q."/>
            <person name="Zhang X."/>
        </authorList>
    </citation>
    <scope>NUCLEOTIDE SEQUENCE [LARGE SCALE GENOMIC DNA]</scope>
    <source>
        <strain evidence="13 14">BP5796</strain>
    </source>
</reference>
<dbReference type="InterPro" id="IPR008271">
    <property type="entry name" value="Ser/Thr_kinase_AS"/>
</dbReference>
<feature type="region of interest" description="Disordered" evidence="11">
    <location>
        <begin position="1018"/>
        <end position="1094"/>
    </location>
</feature>
<evidence type="ECO:0000256" key="7">
    <source>
        <dbReference type="ARBA" id="ARBA00022840"/>
    </source>
</evidence>
<feature type="region of interest" description="Disordered" evidence="11">
    <location>
        <begin position="1594"/>
        <end position="1696"/>
    </location>
</feature>
<dbReference type="PANTHER" id="PTHR48012:SF10">
    <property type="entry name" value="FI20177P1"/>
    <property type="match status" value="1"/>
</dbReference>
<dbReference type="PANTHER" id="PTHR48012">
    <property type="entry name" value="STERILE20-LIKE KINASE, ISOFORM B-RELATED"/>
    <property type="match status" value="1"/>
</dbReference>
<feature type="region of interest" description="Disordered" evidence="11">
    <location>
        <begin position="332"/>
        <end position="359"/>
    </location>
</feature>
<evidence type="ECO:0000256" key="5">
    <source>
        <dbReference type="ARBA" id="ARBA00022741"/>
    </source>
</evidence>
<feature type="region of interest" description="Disordered" evidence="11">
    <location>
        <begin position="1515"/>
        <end position="1582"/>
    </location>
</feature>
<dbReference type="EMBL" id="PDLN01000008">
    <property type="protein sequence ID" value="RDW78108.1"/>
    <property type="molecule type" value="Genomic_DNA"/>
</dbReference>
<comment type="caution">
    <text evidence="13">The sequence shown here is derived from an EMBL/GenBank/DDBJ whole genome shotgun (WGS) entry which is preliminary data.</text>
</comment>
<evidence type="ECO:0000256" key="4">
    <source>
        <dbReference type="ARBA" id="ARBA00022679"/>
    </source>
</evidence>
<feature type="compositionally biased region" description="Polar residues" evidence="11">
    <location>
        <begin position="1740"/>
        <end position="1760"/>
    </location>
</feature>
<evidence type="ECO:0000256" key="6">
    <source>
        <dbReference type="ARBA" id="ARBA00022777"/>
    </source>
</evidence>
<feature type="region of interest" description="Disordered" evidence="11">
    <location>
        <begin position="485"/>
        <end position="557"/>
    </location>
</feature>
<dbReference type="SMART" id="SM00220">
    <property type="entry name" value="S_TKc"/>
    <property type="match status" value="1"/>
</dbReference>
<feature type="region of interest" description="Disordered" evidence="11">
    <location>
        <begin position="820"/>
        <end position="844"/>
    </location>
</feature>
<evidence type="ECO:0000256" key="9">
    <source>
        <dbReference type="ARBA" id="ARBA00048679"/>
    </source>
</evidence>
<comment type="similarity">
    <text evidence="1">Belongs to the protein kinase superfamily. STE Ser/Thr protein kinase family. STE20 subfamily.</text>
</comment>
<feature type="region of interest" description="Disordered" evidence="11">
    <location>
        <begin position="950"/>
        <end position="992"/>
    </location>
</feature>
<keyword evidence="3" id="KW-0723">Serine/threonine-protein kinase</keyword>
<feature type="compositionally biased region" description="Polar residues" evidence="11">
    <location>
        <begin position="486"/>
        <end position="537"/>
    </location>
</feature>
<dbReference type="Pfam" id="PF00069">
    <property type="entry name" value="Pkinase"/>
    <property type="match status" value="1"/>
</dbReference>
<dbReference type="EC" id="2.7.11.1" evidence="2"/>
<dbReference type="InterPro" id="IPR000719">
    <property type="entry name" value="Prot_kinase_dom"/>
</dbReference>